<keyword evidence="4" id="KW-0539">Nucleus</keyword>
<evidence type="ECO:0000256" key="2">
    <source>
        <dbReference type="ARBA" id="ARBA00010727"/>
    </source>
</evidence>
<evidence type="ECO:0000256" key="3">
    <source>
        <dbReference type="ARBA" id="ARBA00022705"/>
    </source>
</evidence>
<reference evidence="8" key="1">
    <citation type="submission" date="2025-08" db="UniProtKB">
        <authorList>
            <consortium name="Ensembl"/>
        </authorList>
    </citation>
    <scope>IDENTIFICATION</scope>
</reference>
<keyword evidence="7" id="KW-0812">Transmembrane</keyword>
<dbReference type="Proteomes" id="UP000694523">
    <property type="component" value="Unplaced"/>
</dbReference>
<feature type="compositionally biased region" description="Acidic residues" evidence="6">
    <location>
        <begin position="165"/>
        <end position="182"/>
    </location>
</feature>
<dbReference type="InterPro" id="IPR003874">
    <property type="entry name" value="CDC45"/>
</dbReference>
<keyword evidence="5" id="KW-0131">Cell cycle</keyword>
<dbReference type="Ensembl" id="ENSNMLT00000018514.1">
    <property type="protein sequence ID" value="ENSNMLP00000016463.1"/>
    <property type="gene ID" value="ENSNMLG00000010825.1"/>
</dbReference>
<feature type="region of interest" description="Disordered" evidence="6">
    <location>
        <begin position="165"/>
        <end position="190"/>
    </location>
</feature>
<dbReference type="GO" id="GO:0006270">
    <property type="term" value="P:DNA replication initiation"/>
    <property type="evidence" value="ECO:0007669"/>
    <property type="project" value="InterPro"/>
</dbReference>
<evidence type="ECO:0000256" key="1">
    <source>
        <dbReference type="ARBA" id="ARBA00004123"/>
    </source>
</evidence>
<dbReference type="GO" id="GO:0003682">
    <property type="term" value="F:chromatin binding"/>
    <property type="evidence" value="ECO:0007669"/>
    <property type="project" value="TreeGrafter"/>
</dbReference>
<evidence type="ECO:0000256" key="7">
    <source>
        <dbReference type="SAM" id="Phobius"/>
    </source>
</evidence>
<evidence type="ECO:0000256" key="6">
    <source>
        <dbReference type="SAM" id="MobiDB-lite"/>
    </source>
</evidence>
<name>A0A8C6T5B2_9GOBI</name>
<dbReference type="PANTHER" id="PTHR10507:SF0">
    <property type="entry name" value="CELL DIVISION CONTROL PROTEIN 45 HOMOLOG"/>
    <property type="match status" value="1"/>
</dbReference>
<evidence type="ECO:0000256" key="5">
    <source>
        <dbReference type="ARBA" id="ARBA00023306"/>
    </source>
</evidence>
<protein>
    <submittedName>
        <fullName evidence="8">CDC45 cell division cycle 45 homolog (S. cerevisiae)</fullName>
    </submittedName>
</protein>
<evidence type="ECO:0000313" key="8">
    <source>
        <dbReference type="Ensembl" id="ENSNMLP00000016463.1"/>
    </source>
</evidence>
<dbReference type="GO" id="GO:0003697">
    <property type="term" value="F:single-stranded DNA binding"/>
    <property type="evidence" value="ECO:0007669"/>
    <property type="project" value="TreeGrafter"/>
</dbReference>
<dbReference type="AlphaFoldDB" id="A0A8C6T5B2"/>
<dbReference type="GO" id="GO:0003688">
    <property type="term" value="F:DNA replication origin binding"/>
    <property type="evidence" value="ECO:0007669"/>
    <property type="project" value="TreeGrafter"/>
</dbReference>
<comment type="similarity">
    <text evidence="2">Belongs to the CDC45 family.</text>
</comment>
<dbReference type="GO" id="GO:1902977">
    <property type="term" value="P:mitotic DNA replication preinitiation complex assembly"/>
    <property type="evidence" value="ECO:0007669"/>
    <property type="project" value="TreeGrafter"/>
</dbReference>
<dbReference type="PANTHER" id="PTHR10507">
    <property type="entry name" value="CDC45-RELATED PROTEIN"/>
    <property type="match status" value="1"/>
</dbReference>
<proteinExistence type="inferred from homology"/>
<keyword evidence="9" id="KW-1185">Reference proteome</keyword>
<evidence type="ECO:0000256" key="4">
    <source>
        <dbReference type="ARBA" id="ARBA00023242"/>
    </source>
</evidence>
<dbReference type="GO" id="GO:0000727">
    <property type="term" value="P:double-strand break repair via break-induced replication"/>
    <property type="evidence" value="ECO:0007669"/>
    <property type="project" value="TreeGrafter"/>
</dbReference>
<organism evidence="8 9">
    <name type="scientific">Neogobius melanostomus</name>
    <name type="common">round goby</name>
    <dbReference type="NCBI Taxonomy" id="47308"/>
    <lineage>
        <taxon>Eukaryota</taxon>
        <taxon>Metazoa</taxon>
        <taxon>Chordata</taxon>
        <taxon>Craniata</taxon>
        <taxon>Vertebrata</taxon>
        <taxon>Euteleostomi</taxon>
        <taxon>Actinopterygii</taxon>
        <taxon>Neopterygii</taxon>
        <taxon>Teleostei</taxon>
        <taxon>Neoteleostei</taxon>
        <taxon>Acanthomorphata</taxon>
        <taxon>Gobiaria</taxon>
        <taxon>Gobiiformes</taxon>
        <taxon>Gobioidei</taxon>
        <taxon>Gobiidae</taxon>
        <taxon>Benthophilinae</taxon>
        <taxon>Neogobiini</taxon>
        <taxon>Neogobius</taxon>
    </lineage>
</organism>
<feature type="transmembrane region" description="Helical" evidence="7">
    <location>
        <begin position="115"/>
        <end position="140"/>
    </location>
</feature>
<dbReference type="GO" id="GO:0031261">
    <property type="term" value="C:DNA replication preinitiation complex"/>
    <property type="evidence" value="ECO:0007669"/>
    <property type="project" value="TreeGrafter"/>
</dbReference>
<accession>A0A8C6T5B2</accession>
<sequence length="598" mass="69310">MFITDIRKEFYEVVANQRVALLVAADIDALCACKILQALFHCDQVQYTLVPVTGWQDLGTAFLEHKEQFRYFVLINCGANVDLLEMLQPDDDMVFLSVTLTDRWMWSMSTMTVRCISLVLFFHILVLQCLFMRVCFFFFLPQVKLLIKQDDDLGVPSYDDIFRDEDEEEEGDDSGNDSDDGSEPSGKRRRFDEGALERRIERQRAKREWEARRREILFDYEQYEYHGTSASMMIFELAWVLSKDTKDMLWWAVIGLTDQWVHDKITHMKYVTDVATLQRHVSRHNHKNEDEENSLSIDCMRISFEYDLRLTLYQHWSLYESICNSCYTTCNFKLWTLNGQKKLQEFLADMGLPLKQVRQKFNSMDLSIKENLKDIIEESSNKYGMKDIRIQTFGVHFGFKNRFLASDMVHATTALLESTEKDENDGDNFIKALDSLSRSNLERLHSGIDQAKKKLIAIQQTVASCICTNLILSQGPFLYCYLMEGTPDVKLFSKPLALTLLCKYLLKAFVLSTRNKRCKLLPLIMAAPRDTEKGTVIVVGIPPESETSDKKNFFGRAFEKAAESTSSRTLHDHFDTSIIELKMEDRSKFLDALITLLS</sequence>
<keyword evidence="7" id="KW-1133">Transmembrane helix</keyword>
<comment type="subcellular location">
    <subcellularLocation>
        <location evidence="1">Nucleus</location>
    </subcellularLocation>
</comment>
<evidence type="ECO:0000313" key="9">
    <source>
        <dbReference type="Proteomes" id="UP000694523"/>
    </source>
</evidence>
<keyword evidence="7" id="KW-0472">Membrane</keyword>
<dbReference type="Pfam" id="PF02724">
    <property type="entry name" value="CDC45"/>
    <property type="match status" value="2"/>
</dbReference>
<keyword evidence="3" id="KW-0235">DNA replication</keyword>
<reference evidence="8" key="2">
    <citation type="submission" date="2025-09" db="UniProtKB">
        <authorList>
            <consortium name="Ensembl"/>
        </authorList>
    </citation>
    <scope>IDENTIFICATION</scope>
</reference>